<dbReference type="Proteomes" id="UP001154420">
    <property type="component" value="Unassembled WGS sequence"/>
</dbReference>
<dbReference type="InterPro" id="IPR010559">
    <property type="entry name" value="Sig_transdc_His_kin_internal"/>
</dbReference>
<evidence type="ECO:0000256" key="5">
    <source>
        <dbReference type="ARBA" id="ARBA00022679"/>
    </source>
</evidence>
<gene>
    <name evidence="11" type="ORF">D5281_05290</name>
</gene>
<protein>
    <recommendedName>
        <fullName evidence="3">histidine kinase</fullName>
        <ecNumber evidence="3">2.7.13.3</ecNumber>
    </recommendedName>
</protein>
<dbReference type="EMBL" id="QZDT01000005">
    <property type="protein sequence ID" value="NBJ92015.1"/>
    <property type="molecule type" value="Genomic_DNA"/>
</dbReference>
<evidence type="ECO:0000256" key="3">
    <source>
        <dbReference type="ARBA" id="ARBA00012438"/>
    </source>
</evidence>
<comment type="subcellular location">
    <subcellularLocation>
        <location evidence="2">Membrane</location>
    </subcellularLocation>
</comment>
<dbReference type="InterPro" id="IPR036890">
    <property type="entry name" value="HATPase_C_sf"/>
</dbReference>
<dbReference type="InterPro" id="IPR050640">
    <property type="entry name" value="Bact_2-comp_sensor_kinase"/>
</dbReference>
<evidence type="ECO:0000313" key="12">
    <source>
        <dbReference type="Proteomes" id="UP001154420"/>
    </source>
</evidence>
<dbReference type="PROSITE" id="PS50885">
    <property type="entry name" value="HAMP"/>
    <property type="match status" value="1"/>
</dbReference>
<organism evidence="11 12">
    <name type="scientific">Parablautia muri</name>
    <dbReference type="NCBI Taxonomy" id="2320879"/>
    <lineage>
        <taxon>Bacteria</taxon>
        <taxon>Bacillati</taxon>
        <taxon>Bacillota</taxon>
        <taxon>Clostridia</taxon>
        <taxon>Lachnospirales</taxon>
        <taxon>Lachnospiraceae</taxon>
        <taxon>Parablautia</taxon>
    </lineage>
</organism>
<evidence type="ECO:0000256" key="2">
    <source>
        <dbReference type="ARBA" id="ARBA00004370"/>
    </source>
</evidence>
<comment type="caution">
    <text evidence="11">The sequence shown here is derived from an EMBL/GenBank/DDBJ whole genome shotgun (WGS) entry which is preliminary data.</text>
</comment>
<dbReference type="Pfam" id="PF06580">
    <property type="entry name" value="His_kinase"/>
    <property type="match status" value="1"/>
</dbReference>
<keyword evidence="8" id="KW-0812">Transmembrane</keyword>
<dbReference type="GO" id="GO:0000155">
    <property type="term" value="F:phosphorelay sensor kinase activity"/>
    <property type="evidence" value="ECO:0007669"/>
    <property type="project" value="InterPro"/>
</dbReference>
<dbReference type="PANTHER" id="PTHR34220:SF7">
    <property type="entry name" value="SENSOR HISTIDINE KINASE YPDA"/>
    <property type="match status" value="1"/>
</dbReference>
<keyword evidence="6 11" id="KW-0418">Kinase</keyword>
<dbReference type="Gene3D" id="3.30.565.10">
    <property type="entry name" value="Histidine kinase-like ATPase, C-terminal domain"/>
    <property type="match status" value="1"/>
</dbReference>
<feature type="domain" description="Histidine kinase" evidence="9">
    <location>
        <begin position="470"/>
        <end position="574"/>
    </location>
</feature>
<proteinExistence type="predicted"/>
<keyword evidence="7" id="KW-0902">Two-component regulatory system</keyword>
<evidence type="ECO:0000256" key="8">
    <source>
        <dbReference type="SAM" id="Phobius"/>
    </source>
</evidence>
<keyword evidence="4" id="KW-0597">Phosphoprotein</keyword>
<feature type="domain" description="HAMP" evidence="10">
    <location>
        <begin position="311"/>
        <end position="363"/>
    </location>
</feature>
<evidence type="ECO:0000256" key="6">
    <source>
        <dbReference type="ARBA" id="ARBA00022777"/>
    </source>
</evidence>
<feature type="transmembrane region" description="Helical" evidence="8">
    <location>
        <begin position="12"/>
        <end position="34"/>
    </location>
</feature>
<evidence type="ECO:0000313" key="11">
    <source>
        <dbReference type="EMBL" id="NBJ92015.1"/>
    </source>
</evidence>
<evidence type="ECO:0000259" key="9">
    <source>
        <dbReference type="PROSITE" id="PS50109"/>
    </source>
</evidence>
<sequence length="577" mass="65570">MNIVKKFRNFTFFGKMMLVYITFAVLPMILMTAYNYKQTSNILKEKSYQDMQQNMETAARSLGAFFQTYSTIMDLLYTNQAMYNYLSVDYTELSYWDMFYYIDKQLHNTISLIPGISRVSFYSSNKTLPQDNYYFYPKESLMEGFEDRAESKSGSAIAGGIVCKEDGNYIGLIQKMNHYSSGEIENFMVVMIDAEPVCELLFQKAGNRKLLLVDEEGKILAASNREETGSSLDGKLSGWKSVEGGGRGVALHMDDLPVICMSQDIGLGMKLFMIENQKSLLEEAGAVSRKILTIFVCSSLFVFVAIYIYSAKASARVGKVVYAARKLGDGEFDYVLEDMGKDEIGQIAVAFNLLNERIQILIRDNYEKKLLVKSSEMNLLQEQINPHFLYNALSVISSMALREGGKRTVESVKYLANFYRISLNKGRQVVSVQEELELLQNYMKIQKIRFEEVMDIAYEVDKEVLNYRTIKLLLQPLVENAIHHGMREEGILHIKVSIGQKGSRIVYTVEDDGLGIEPEKLERLRAELKHSQEGFGLKNVDIRVKLNYGERYGVSVDSVLGKGTCIRVEIPKRTAGQ</sequence>
<dbReference type="InterPro" id="IPR003660">
    <property type="entry name" value="HAMP_dom"/>
</dbReference>
<dbReference type="RefSeq" id="WP_160559086.1">
    <property type="nucleotide sequence ID" value="NZ_QZDT01000005.1"/>
</dbReference>
<comment type="catalytic activity">
    <reaction evidence="1">
        <text>ATP + protein L-histidine = ADP + protein N-phospho-L-histidine.</text>
        <dbReference type="EC" id="2.7.13.3"/>
    </reaction>
</comment>
<dbReference type="GO" id="GO:0016020">
    <property type="term" value="C:membrane"/>
    <property type="evidence" value="ECO:0007669"/>
    <property type="project" value="UniProtKB-SubCell"/>
</dbReference>
<dbReference type="EC" id="2.7.13.3" evidence="3"/>
<dbReference type="Pfam" id="PF02518">
    <property type="entry name" value="HATPase_c"/>
    <property type="match status" value="1"/>
</dbReference>
<keyword evidence="12" id="KW-1185">Reference proteome</keyword>
<dbReference type="InterPro" id="IPR003594">
    <property type="entry name" value="HATPase_dom"/>
</dbReference>
<keyword evidence="8" id="KW-1133">Transmembrane helix</keyword>
<dbReference type="InterPro" id="IPR005467">
    <property type="entry name" value="His_kinase_dom"/>
</dbReference>
<keyword evidence="8" id="KW-0472">Membrane</keyword>
<evidence type="ECO:0000256" key="7">
    <source>
        <dbReference type="ARBA" id="ARBA00023012"/>
    </source>
</evidence>
<evidence type="ECO:0000256" key="1">
    <source>
        <dbReference type="ARBA" id="ARBA00000085"/>
    </source>
</evidence>
<evidence type="ECO:0000256" key="4">
    <source>
        <dbReference type="ARBA" id="ARBA00022553"/>
    </source>
</evidence>
<accession>A0A9X5BE47</accession>
<dbReference type="Gene3D" id="6.10.340.10">
    <property type="match status" value="1"/>
</dbReference>
<dbReference type="SMART" id="SM00387">
    <property type="entry name" value="HATPase_c"/>
    <property type="match status" value="1"/>
</dbReference>
<dbReference type="CDD" id="cd06225">
    <property type="entry name" value="HAMP"/>
    <property type="match status" value="1"/>
</dbReference>
<dbReference type="Pfam" id="PF00672">
    <property type="entry name" value="HAMP"/>
    <property type="match status" value="1"/>
</dbReference>
<name>A0A9X5BE47_9FIRM</name>
<dbReference type="SMART" id="SM00304">
    <property type="entry name" value="HAMP"/>
    <property type="match status" value="1"/>
</dbReference>
<dbReference type="AlphaFoldDB" id="A0A9X5BE47"/>
<reference evidence="11" key="1">
    <citation type="submission" date="2018-09" db="EMBL/GenBank/DDBJ databases">
        <title>Murine metabolic-syndrome-specific gut microbial biobank.</title>
        <authorList>
            <person name="Liu C."/>
        </authorList>
    </citation>
    <scope>NUCLEOTIDE SEQUENCE</scope>
    <source>
        <strain evidence="11">D42-62</strain>
    </source>
</reference>
<dbReference type="PANTHER" id="PTHR34220">
    <property type="entry name" value="SENSOR HISTIDINE KINASE YPDA"/>
    <property type="match status" value="1"/>
</dbReference>
<dbReference type="PROSITE" id="PS50109">
    <property type="entry name" value="HIS_KIN"/>
    <property type="match status" value="1"/>
</dbReference>
<evidence type="ECO:0000259" key="10">
    <source>
        <dbReference type="PROSITE" id="PS50885"/>
    </source>
</evidence>
<keyword evidence="5" id="KW-0808">Transferase</keyword>
<dbReference type="OrthoDB" id="9809348at2"/>
<dbReference type="SUPFAM" id="SSF55874">
    <property type="entry name" value="ATPase domain of HSP90 chaperone/DNA topoisomerase II/histidine kinase"/>
    <property type="match status" value="1"/>
</dbReference>